<gene>
    <name evidence="2" type="ORF">TAE01_03270</name>
</gene>
<evidence type="ECO:0000313" key="3">
    <source>
        <dbReference type="Proteomes" id="UP000321534"/>
    </source>
</evidence>
<feature type="transmembrane region" description="Helical" evidence="1">
    <location>
        <begin position="20"/>
        <end position="38"/>
    </location>
</feature>
<dbReference type="EMBL" id="BJYX01000001">
    <property type="protein sequence ID" value="GEO28517.1"/>
    <property type="molecule type" value="Genomic_DNA"/>
</dbReference>
<dbReference type="AlphaFoldDB" id="A0A512CWE1"/>
<name>A0A512CWE1_9MICO</name>
<keyword evidence="1" id="KW-0472">Membrane</keyword>
<keyword evidence="3" id="KW-1185">Reference proteome</keyword>
<proteinExistence type="predicted"/>
<protein>
    <submittedName>
        <fullName evidence="2">Uncharacterized protein</fullName>
    </submittedName>
</protein>
<keyword evidence="1" id="KW-1133">Transmembrane helix</keyword>
<evidence type="ECO:0000313" key="2">
    <source>
        <dbReference type="EMBL" id="GEO28517.1"/>
    </source>
</evidence>
<keyword evidence="1" id="KW-0812">Transmembrane</keyword>
<comment type="caution">
    <text evidence="2">The sequence shown here is derived from an EMBL/GenBank/DDBJ whole genome shotgun (WGS) entry which is preliminary data.</text>
</comment>
<reference evidence="2 3" key="1">
    <citation type="submission" date="2019-07" db="EMBL/GenBank/DDBJ databases">
        <title>Whole genome shotgun sequence of Terrabacter aerolatus NBRC 106305.</title>
        <authorList>
            <person name="Hosoyama A."/>
            <person name="Uohara A."/>
            <person name="Ohji S."/>
            <person name="Ichikawa N."/>
        </authorList>
    </citation>
    <scope>NUCLEOTIDE SEQUENCE [LARGE SCALE GENOMIC DNA]</scope>
    <source>
        <strain evidence="2 3">NBRC 106305</strain>
    </source>
</reference>
<organism evidence="2 3">
    <name type="scientific">Terrabacter aerolatus</name>
    <dbReference type="NCBI Taxonomy" id="422442"/>
    <lineage>
        <taxon>Bacteria</taxon>
        <taxon>Bacillati</taxon>
        <taxon>Actinomycetota</taxon>
        <taxon>Actinomycetes</taxon>
        <taxon>Micrococcales</taxon>
        <taxon>Intrasporangiaceae</taxon>
        <taxon>Terrabacter</taxon>
    </lineage>
</organism>
<sequence>MPRLWAPSSDVDTPTGRAAWLLAATAVVTFALWFVTVLRMTRGAEVVAHESGVDA</sequence>
<accession>A0A512CWE1</accession>
<evidence type="ECO:0000256" key="1">
    <source>
        <dbReference type="SAM" id="Phobius"/>
    </source>
</evidence>
<dbReference type="Proteomes" id="UP000321534">
    <property type="component" value="Unassembled WGS sequence"/>
</dbReference>